<dbReference type="KEGG" id="msto:MSTO_29000"/>
<dbReference type="Proteomes" id="UP000467130">
    <property type="component" value="Chromosome"/>
</dbReference>
<organism evidence="1 2">
    <name type="scientific">Mycobacterium stomatepiae</name>
    <dbReference type="NCBI Taxonomy" id="470076"/>
    <lineage>
        <taxon>Bacteria</taxon>
        <taxon>Bacillati</taxon>
        <taxon>Actinomycetota</taxon>
        <taxon>Actinomycetes</taxon>
        <taxon>Mycobacteriales</taxon>
        <taxon>Mycobacteriaceae</taxon>
        <taxon>Mycobacterium</taxon>
        <taxon>Mycobacterium simiae complex</taxon>
    </lineage>
</organism>
<sequence length="69" mass="8437">MVAFRRWLSRRLYMWSTRVWEDWHEVTLTSDTGERIRFCCYGDLTGSWPERWDFTCSCPDRDSEAPRLN</sequence>
<proteinExistence type="predicted"/>
<accession>A0A7I7Q8R4</accession>
<dbReference type="AlphaFoldDB" id="A0A7I7Q8R4"/>
<reference evidence="1 2" key="1">
    <citation type="journal article" date="2019" name="Emerg. Microbes Infect.">
        <title>Comprehensive subspecies identification of 175 nontuberculous mycobacteria species based on 7547 genomic profiles.</title>
        <authorList>
            <person name="Matsumoto Y."/>
            <person name="Kinjo T."/>
            <person name="Motooka D."/>
            <person name="Nabeya D."/>
            <person name="Jung N."/>
            <person name="Uechi K."/>
            <person name="Horii T."/>
            <person name="Iida T."/>
            <person name="Fujita J."/>
            <person name="Nakamura S."/>
        </authorList>
    </citation>
    <scope>NUCLEOTIDE SEQUENCE [LARGE SCALE GENOMIC DNA]</scope>
    <source>
        <strain evidence="1 2">JCM 17783</strain>
    </source>
</reference>
<name>A0A7I7Q8R4_9MYCO</name>
<evidence type="ECO:0000313" key="2">
    <source>
        <dbReference type="Proteomes" id="UP000467130"/>
    </source>
</evidence>
<dbReference type="EMBL" id="AP022587">
    <property type="protein sequence ID" value="BBY22695.1"/>
    <property type="molecule type" value="Genomic_DNA"/>
</dbReference>
<protein>
    <submittedName>
        <fullName evidence="1">Uncharacterized protein</fullName>
    </submittedName>
</protein>
<keyword evidence="2" id="KW-1185">Reference proteome</keyword>
<evidence type="ECO:0000313" key="1">
    <source>
        <dbReference type="EMBL" id="BBY22695.1"/>
    </source>
</evidence>
<gene>
    <name evidence="1" type="ORF">MSTO_29000</name>
</gene>